<reference evidence="1" key="1">
    <citation type="submission" date="2014-01" db="EMBL/GenBank/DDBJ databases">
        <title>Draft genome sequence of highly nematicidal Bacillus thuringiensis DB27.</title>
        <authorList>
            <person name="Iatsenko I."/>
            <person name="Pickard D."/>
            <person name="Corton C."/>
            <person name="Dougan G."/>
            <person name="Sommer R.J."/>
        </authorList>
    </citation>
    <scope>NUCLEOTIDE SEQUENCE [LARGE SCALE GENOMIC DNA]</scope>
    <source>
        <strain evidence="1">DB27</strain>
    </source>
</reference>
<dbReference type="EMBL" id="HG810025">
    <property type="protein sequence ID" value="CDN39711.1"/>
    <property type="molecule type" value="Genomic_DNA"/>
</dbReference>
<reference evidence="1" key="2">
    <citation type="submission" date="2014-01" db="EMBL/GenBank/DDBJ databases">
        <authorList>
            <person name="Aslett M."/>
        </authorList>
    </citation>
    <scope>NUCLEOTIDE SEQUENCE [LARGE SCALE GENOMIC DNA]</scope>
    <source>
        <strain evidence="1">DB27</strain>
    </source>
</reference>
<dbReference type="Proteomes" id="UP000030682">
    <property type="component" value="Unassembled WGS sequence"/>
</dbReference>
<dbReference type="AlphaFoldDB" id="W8YMQ1"/>
<dbReference type="HOGENOM" id="CLU_3354685_0_0_9"/>
<name>W8YMQ1_BACTU</name>
<evidence type="ECO:0000313" key="1">
    <source>
        <dbReference type="EMBL" id="CDN39711.1"/>
    </source>
</evidence>
<sequence length="36" mass="4257">MILCEKPQQMKSYSEAFQSAKREGTHITVKKKNWVM</sequence>
<organism evidence="1">
    <name type="scientific">Bacillus thuringiensis DB27</name>
    <dbReference type="NCBI Taxonomy" id="1431339"/>
    <lineage>
        <taxon>Bacteria</taxon>
        <taxon>Bacillati</taxon>
        <taxon>Bacillota</taxon>
        <taxon>Bacilli</taxon>
        <taxon>Bacillales</taxon>
        <taxon>Bacillaceae</taxon>
        <taxon>Bacillus</taxon>
        <taxon>Bacillus cereus group</taxon>
    </lineage>
</organism>
<proteinExistence type="predicted"/>
<protein>
    <submittedName>
        <fullName evidence="1">Uncharacterized protein</fullName>
    </submittedName>
</protein>
<accession>W8YMQ1</accession>
<gene>
    <name evidence="1" type="ORF">BTDB27_p000374</name>
</gene>